<reference evidence="2" key="1">
    <citation type="submission" date="2021-02" db="EMBL/GenBank/DDBJ databases">
        <authorList>
            <person name="Nowell W R."/>
        </authorList>
    </citation>
    <scope>NUCLEOTIDE SEQUENCE</scope>
</reference>
<gene>
    <name evidence="2" type="ORF">FNK824_LOCUS29605</name>
</gene>
<proteinExistence type="predicted"/>
<dbReference type="AlphaFoldDB" id="A0A819SVF3"/>
<dbReference type="InterPro" id="IPR052557">
    <property type="entry name" value="CAP/Cytokinesis_protein"/>
</dbReference>
<organism evidence="2 3">
    <name type="scientific">Rotaria sordida</name>
    <dbReference type="NCBI Taxonomy" id="392033"/>
    <lineage>
        <taxon>Eukaryota</taxon>
        <taxon>Metazoa</taxon>
        <taxon>Spiralia</taxon>
        <taxon>Gnathifera</taxon>
        <taxon>Rotifera</taxon>
        <taxon>Eurotatoria</taxon>
        <taxon>Bdelloidea</taxon>
        <taxon>Philodinida</taxon>
        <taxon>Philodinidae</taxon>
        <taxon>Rotaria</taxon>
    </lineage>
</organism>
<dbReference type="InterPro" id="IPR038765">
    <property type="entry name" value="Papain-like_cys_pep_sf"/>
</dbReference>
<dbReference type="PANTHER" id="PTHR46333">
    <property type="entry name" value="CYTOKINESIS PROTEIN 3"/>
    <property type="match status" value="1"/>
</dbReference>
<dbReference type="Pfam" id="PF01841">
    <property type="entry name" value="Transglut_core"/>
    <property type="match status" value="1"/>
</dbReference>
<dbReference type="InterPro" id="IPR002931">
    <property type="entry name" value="Transglutaminase-like"/>
</dbReference>
<dbReference type="InterPro" id="IPR056564">
    <property type="entry name" value="Ig-like_KY"/>
</dbReference>
<dbReference type="SUPFAM" id="SSF54001">
    <property type="entry name" value="Cysteine proteinases"/>
    <property type="match status" value="1"/>
</dbReference>
<evidence type="ECO:0000259" key="1">
    <source>
        <dbReference type="SMART" id="SM00460"/>
    </source>
</evidence>
<dbReference type="Proteomes" id="UP000663874">
    <property type="component" value="Unassembled WGS sequence"/>
</dbReference>
<evidence type="ECO:0000313" key="3">
    <source>
        <dbReference type="Proteomes" id="UP000663874"/>
    </source>
</evidence>
<evidence type="ECO:0000313" key="2">
    <source>
        <dbReference type="EMBL" id="CAF4067301.1"/>
    </source>
</evidence>
<dbReference type="Pfam" id="PF23265">
    <property type="entry name" value="Ig-like_KY"/>
    <property type="match status" value="1"/>
</dbReference>
<dbReference type="Gene3D" id="3.10.620.30">
    <property type="match status" value="1"/>
</dbReference>
<dbReference type="EMBL" id="CAJOBE010008695">
    <property type="protein sequence ID" value="CAF4067301.1"/>
    <property type="molecule type" value="Genomic_DNA"/>
</dbReference>
<dbReference type="GO" id="GO:0005737">
    <property type="term" value="C:cytoplasm"/>
    <property type="evidence" value="ECO:0007669"/>
    <property type="project" value="TreeGrafter"/>
</dbReference>
<dbReference type="PANTHER" id="PTHR46333:SF2">
    <property type="entry name" value="CYTOKINESIS PROTEIN 3"/>
    <property type="match status" value="1"/>
</dbReference>
<dbReference type="SMART" id="SM00460">
    <property type="entry name" value="TGc"/>
    <property type="match status" value="1"/>
</dbReference>
<feature type="domain" description="Transglutaminase-like" evidence="1">
    <location>
        <begin position="145"/>
        <end position="213"/>
    </location>
</feature>
<protein>
    <recommendedName>
        <fullName evidence="1">Transglutaminase-like domain-containing protein</fullName>
    </recommendedName>
</protein>
<sequence>MGCNKSKVAPTYTAKQRQVDYDDNDNIEDNSIFSQKNIAADDAIIAKLPRANDHVEIQVADPQAFNDSFVQQRQQAINNRSYQSTIESWRPKSLQQLTETIKAFSQGKSFVDRHWIIFYWIASNIEYDTVSYFSGKHGDQTAEGVFRAKKGVCAGYANLYKYLSDQLEMPCEVVSGYSKGYGFEDRTDAPSKTDHAWNAVEIDHQWYLMESTWGAGHLDDTKQFKRELSSYYFLPHPNEMIYHHLPENEKWQLLRTPIKMTQYLQMPKLRPLYFDLHIELVSPRNQAHVDLLPDKSYALILLRTPSDVRLIAALEFNNEEIDGGHYIMFDRHKQLYRCYFAPTNIGKHTITIFGKRGDSESGQYTPALDFKLDVKQIPKTIVSFPKTWDQFSDLGLEVISPQNTHLIKLNNGVDHAQILIKTPENVELLGRLQNERKEEVIGGDQVYFDRRKNIWRCYFAPDRNGLFEALIMAKKKSDSGNCTSAVAFKIEARQIPSPPMSYPYTWPSFYDFDLKIEAPQNRSNAIWVDNASYAEVLIRTPDDVQLSCDIEYNNVKVENGSLTQYNNEKKLWQLLFAPERTGLHELIVYAKRNNDNESTSKPAVKFYLDVTTLRRSMKFPLIYSQFQSKKCQIYTPIDGILKKDSVVPIHCVIPGASDVNLTVDSQWLESEGYTDPTLRRQITAGSKDVTIYAKYGQKQTYDGLVKYTVQ</sequence>
<accession>A0A819SVF3</accession>
<comment type="caution">
    <text evidence="2">The sequence shown here is derived from an EMBL/GenBank/DDBJ whole genome shotgun (WGS) entry which is preliminary data.</text>
</comment>
<name>A0A819SVF3_9BILA</name>